<dbReference type="GO" id="GO:0009897">
    <property type="term" value="C:external side of plasma membrane"/>
    <property type="evidence" value="ECO:0007669"/>
    <property type="project" value="TreeGrafter"/>
</dbReference>
<keyword evidence="2 8" id="KW-0812">Transmembrane</keyword>
<dbReference type="GO" id="GO:0060326">
    <property type="term" value="P:cell chemotaxis"/>
    <property type="evidence" value="ECO:0007669"/>
    <property type="project" value="TreeGrafter"/>
</dbReference>
<dbReference type="GO" id="GO:0016493">
    <property type="term" value="F:C-C chemokine receptor activity"/>
    <property type="evidence" value="ECO:0007669"/>
    <property type="project" value="TreeGrafter"/>
</dbReference>
<dbReference type="InterPro" id="IPR017452">
    <property type="entry name" value="GPCR_Rhodpsn_7TM"/>
</dbReference>
<accession>A0A8B9J3Y0</accession>
<feature type="domain" description="G-protein coupled receptors family 1 profile" evidence="9">
    <location>
        <begin position="30"/>
        <end position="242"/>
    </location>
</feature>
<feature type="transmembrane region" description="Helical" evidence="8">
    <location>
        <begin position="218"/>
        <end position="238"/>
    </location>
</feature>
<organism evidence="10 11">
    <name type="scientific">Astyanax mexicanus</name>
    <name type="common">Blind cave fish</name>
    <name type="synonym">Astyanax fasciatus mexicanus</name>
    <dbReference type="NCBI Taxonomy" id="7994"/>
    <lineage>
        <taxon>Eukaryota</taxon>
        <taxon>Metazoa</taxon>
        <taxon>Chordata</taxon>
        <taxon>Craniata</taxon>
        <taxon>Vertebrata</taxon>
        <taxon>Euteleostomi</taxon>
        <taxon>Actinopterygii</taxon>
        <taxon>Neopterygii</taxon>
        <taxon>Teleostei</taxon>
        <taxon>Ostariophysi</taxon>
        <taxon>Characiformes</taxon>
        <taxon>Characoidei</taxon>
        <taxon>Acestrorhamphidae</taxon>
        <taxon>Acestrorhamphinae</taxon>
        <taxon>Astyanax</taxon>
    </lineage>
</organism>
<keyword evidence="5 8" id="KW-0472">Membrane</keyword>
<keyword evidence="7" id="KW-0807">Transducer</keyword>
<evidence type="ECO:0000256" key="5">
    <source>
        <dbReference type="ARBA" id="ARBA00023136"/>
    </source>
</evidence>
<dbReference type="PRINTS" id="PR00237">
    <property type="entry name" value="GPCRRHODOPSN"/>
</dbReference>
<dbReference type="PANTHER" id="PTHR10489">
    <property type="entry name" value="CELL ADHESION MOLECULE"/>
    <property type="match status" value="1"/>
</dbReference>
<dbReference type="GO" id="GO:0019722">
    <property type="term" value="P:calcium-mediated signaling"/>
    <property type="evidence" value="ECO:0007669"/>
    <property type="project" value="TreeGrafter"/>
</dbReference>
<dbReference type="GO" id="GO:0019957">
    <property type="term" value="F:C-C chemokine binding"/>
    <property type="evidence" value="ECO:0007669"/>
    <property type="project" value="TreeGrafter"/>
</dbReference>
<dbReference type="GO" id="GO:0006955">
    <property type="term" value="P:immune response"/>
    <property type="evidence" value="ECO:0007669"/>
    <property type="project" value="TreeGrafter"/>
</dbReference>
<dbReference type="Proteomes" id="UP000694621">
    <property type="component" value="Unplaced"/>
</dbReference>
<comment type="subcellular location">
    <subcellularLocation>
        <location evidence="1">Membrane</location>
    </subcellularLocation>
</comment>
<evidence type="ECO:0000256" key="3">
    <source>
        <dbReference type="ARBA" id="ARBA00022989"/>
    </source>
</evidence>
<evidence type="ECO:0000256" key="2">
    <source>
        <dbReference type="ARBA" id="ARBA00022692"/>
    </source>
</evidence>
<feature type="transmembrane region" description="Helical" evidence="8">
    <location>
        <begin position="126"/>
        <end position="147"/>
    </location>
</feature>
<name>A0A8B9J3Y0_ASTMX</name>
<keyword evidence="4" id="KW-0297">G-protein coupled receptor</keyword>
<evidence type="ECO:0000256" key="8">
    <source>
        <dbReference type="SAM" id="Phobius"/>
    </source>
</evidence>
<keyword evidence="6" id="KW-0675">Receptor</keyword>
<sequence length="283" mass="31786">EELIVDCSSEYVIITVPVIFSVVFVFSLLGNSMVLVILGLYESLKSIPNICIFNLAVSDLIFTLGLPFWSSSLVWGWRFGDVMCKSVNFAFSVGFCGSVMFLMVLTLQNYVAVLHPQSEWSRVKQVGVISIFIWVVSFLAASSELLYSEVVLEISENSTKLNCVNTNSEPHRSRVYRNLIFVFSFLVTGFCSSRILLTFSRFLTNTTNSTNISSIRSSIRLVLCLVLLFFVFSAPYNIMTLLKPLLFDHITACDDYYISTLHTNPASPRATSFASVLHKIHLN</sequence>
<dbReference type="PANTHER" id="PTHR10489:SF730">
    <property type="entry name" value="CHEMOKINE XC RECEPTOR 1"/>
    <property type="match status" value="1"/>
</dbReference>
<feature type="transmembrane region" description="Helical" evidence="8">
    <location>
        <begin position="89"/>
        <end position="114"/>
    </location>
</feature>
<reference evidence="10" key="1">
    <citation type="submission" date="2025-08" db="UniProtKB">
        <authorList>
            <consortium name="Ensembl"/>
        </authorList>
    </citation>
    <scope>IDENTIFICATION</scope>
</reference>
<dbReference type="GO" id="GO:0007204">
    <property type="term" value="P:positive regulation of cytosolic calcium ion concentration"/>
    <property type="evidence" value="ECO:0007669"/>
    <property type="project" value="TreeGrafter"/>
</dbReference>
<dbReference type="Ensembl" id="ENSAMXT00005000866.1">
    <property type="protein sequence ID" value="ENSAMXP00005000764.1"/>
    <property type="gene ID" value="ENSAMXG00005000488.1"/>
</dbReference>
<dbReference type="AlphaFoldDB" id="A0A8B9J3Y0"/>
<dbReference type="Gene3D" id="1.20.1070.10">
    <property type="entry name" value="Rhodopsin 7-helix transmembrane proteins"/>
    <property type="match status" value="1"/>
</dbReference>
<feature type="transmembrane region" description="Helical" evidence="8">
    <location>
        <begin position="175"/>
        <end position="197"/>
    </location>
</feature>
<feature type="transmembrane region" description="Helical" evidence="8">
    <location>
        <begin position="12"/>
        <end position="38"/>
    </location>
</feature>
<dbReference type="Pfam" id="PF00001">
    <property type="entry name" value="7tm_1"/>
    <property type="match status" value="1"/>
</dbReference>
<evidence type="ECO:0000256" key="6">
    <source>
        <dbReference type="ARBA" id="ARBA00023170"/>
    </source>
</evidence>
<evidence type="ECO:0000259" key="9">
    <source>
        <dbReference type="PROSITE" id="PS50262"/>
    </source>
</evidence>
<evidence type="ECO:0000256" key="1">
    <source>
        <dbReference type="ARBA" id="ARBA00004370"/>
    </source>
</evidence>
<dbReference type="InterPro" id="IPR000276">
    <property type="entry name" value="GPCR_Rhodpsn"/>
</dbReference>
<dbReference type="InterPro" id="IPR050119">
    <property type="entry name" value="CCR1-9-like"/>
</dbReference>
<feature type="transmembrane region" description="Helical" evidence="8">
    <location>
        <begin position="50"/>
        <end position="69"/>
    </location>
</feature>
<dbReference type="SUPFAM" id="SSF81321">
    <property type="entry name" value="Family A G protein-coupled receptor-like"/>
    <property type="match status" value="1"/>
</dbReference>
<protein>
    <submittedName>
        <fullName evidence="10">Chemokine (C motif) receptor 1a, duplicate 1</fullName>
    </submittedName>
</protein>
<dbReference type="PROSITE" id="PS50262">
    <property type="entry name" value="G_PROTEIN_RECEP_F1_2"/>
    <property type="match status" value="1"/>
</dbReference>
<evidence type="ECO:0000313" key="10">
    <source>
        <dbReference type="Ensembl" id="ENSAMXP00005000764.1"/>
    </source>
</evidence>
<evidence type="ECO:0000256" key="7">
    <source>
        <dbReference type="ARBA" id="ARBA00023224"/>
    </source>
</evidence>
<evidence type="ECO:0000256" key="4">
    <source>
        <dbReference type="ARBA" id="ARBA00023040"/>
    </source>
</evidence>
<evidence type="ECO:0000313" key="11">
    <source>
        <dbReference type="Proteomes" id="UP000694621"/>
    </source>
</evidence>
<proteinExistence type="predicted"/>
<keyword evidence="3 8" id="KW-1133">Transmembrane helix</keyword>